<dbReference type="Pfam" id="PF00078">
    <property type="entry name" value="RVT_1"/>
    <property type="match status" value="1"/>
</dbReference>
<feature type="non-terminal residue" evidence="2">
    <location>
        <position position="1"/>
    </location>
</feature>
<feature type="domain" description="Reverse transcriptase" evidence="1">
    <location>
        <begin position="356"/>
        <end position="591"/>
    </location>
</feature>
<dbReference type="InterPro" id="IPR000477">
    <property type="entry name" value="RT_dom"/>
</dbReference>
<dbReference type="AlphaFoldDB" id="A0A8T0B2T8"/>
<dbReference type="Pfam" id="PF03372">
    <property type="entry name" value="Exo_endo_phos"/>
    <property type="match status" value="1"/>
</dbReference>
<proteinExistence type="predicted"/>
<accession>A0A8T0B2T8</accession>
<evidence type="ECO:0000259" key="1">
    <source>
        <dbReference type="PROSITE" id="PS50878"/>
    </source>
</evidence>
<dbReference type="InterPro" id="IPR036691">
    <property type="entry name" value="Endo/exonu/phosph_ase_sf"/>
</dbReference>
<keyword evidence="3" id="KW-1185">Reference proteome</keyword>
<dbReference type="InterPro" id="IPR043502">
    <property type="entry name" value="DNA/RNA_pol_sf"/>
</dbReference>
<dbReference type="SUPFAM" id="SSF56672">
    <property type="entry name" value="DNA/RNA polymerases"/>
    <property type="match status" value="1"/>
</dbReference>
<name>A0A8T0B2T8_SILME</name>
<dbReference type="SUPFAM" id="SSF56219">
    <property type="entry name" value="DNase I-like"/>
    <property type="match status" value="1"/>
</dbReference>
<evidence type="ECO:0000313" key="2">
    <source>
        <dbReference type="EMBL" id="KAF7700484.1"/>
    </source>
</evidence>
<dbReference type="EMBL" id="JABFDY010000012">
    <property type="protein sequence ID" value="KAF7700484.1"/>
    <property type="molecule type" value="Genomic_DNA"/>
</dbReference>
<gene>
    <name evidence="2" type="ORF">HF521_003442</name>
</gene>
<dbReference type="GO" id="GO:0003824">
    <property type="term" value="F:catalytic activity"/>
    <property type="evidence" value="ECO:0007669"/>
    <property type="project" value="InterPro"/>
</dbReference>
<protein>
    <recommendedName>
        <fullName evidence="1">Reverse transcriptase domain-containing protein</fullName>
    </recommendedName>
</protein>
<organism evidence="2 3">
    <name type="scientific">Silurus meridionalis</name>
    <name type="common">Southern catfish</name>
    <name type="synonym">Silurus soldatovi meridionalis</name>
    <dbReference type="NCBI Taxonomy" id="175797"/>
    <lineage>
        <taxon>Eukaryota</taxon>
        <taxon>Metazoa</taxon>
        <taxon>Chordata</taxon>
        <taxon>Craniata</taxon>
        <taxon>Vertebrata</taxon>
        <taxon>Euteleostomi</taxon>
        <taxon>Actinopterygii</taxon>
        <taxon>Neopterygii</taxon>
        <taxon>Teleostei</taxon>
        <taxon>Ostariophysi</taxon>
        <taxon>Siluriformes</taxon>
        <taxon>Siluridae</taxon>
        <taxon>Silurus</taxon>
    </lineage>
</organism>
<sequence length="591" mass="66545">VKMISWNVKGLNNKVKSVKVFSHLNNLKANVCFLQETHLMISRHKSLLRSWVGQVFHSGYNCKASGTAILINKNTPFSPSNVISDPNGRYVIVSGSLYNCQVTLASIYAPNFFIKLFSKLPDLNIYQLIMGGDFNCVLNTVLNKSSPKSVLPSQSSKIINSLLELYGITEVWHLLNPHSRVFSFFSTAHHTYTRIDYFFIDSKFIPSAKSSSYESIIISDHAPVTLELALPGCYRSLYPWKINVLLLSDNHFVQFLSEKISTFLEINSTEGISTSLLWETLKAYLRGEIISYSTHIKRLRNKRLLELSEQIGMLDQDYASHPTPSGKSPGPDGFPTEFFKKLSPQLSPLLLSVFEGSLNDGYLPPSLRQASISLLLKPDRNPLECGSYRSISLLNVDVNILAKVLSLRLETVIQDIIHPDQTGFIKNRQVFFYIRRLMNIIYTSSDSSLPEALVSLDVEKAFDRVEWDYLFLTLEKFGFGDRFVSWVKLLYSSPLASVRSNSVSSGYFTLYRGTRQGCPLSPLLFALAIEPLTISLRNNHNITGIIRAGNEQKISLYADDIVVYISDPESSLPHILDILNQFSGVSGYKLN</sequence>
<reference evidence="2" key="1">
    <citation type="submission" date="2020-08" db="EMBL/GenBank/DDBJ databases">
        <title>Chromosome-level assembly of Southern catfish (Silurus meridionalis) provides insights into visual adaptation to the nocturnal and benthic lifestyles.</title>
        <authorList>
            <person name="Zhang Y."/>
            <person name="Wang D."/>
            <person name="Peng Z."/>
        </authorList>
    </citation>
    <scope>NUCLEOTIDE SEQUENCE</scope>
    <source>
        <strain evidence="2">SWU-2019-XX</strain>
        <tissue evidence="2">Muscle</tissue>
    </source>
</reference>
<dbReference type="PANTHER" id="PTHR19446">
    <property type="entry name" value="REVERSE TRANSCRIPTASES"/>
    <property type="match status" value="1"/>
</dbReference>
<comment type="caution">
    <text evidence="2">The sequence shown here is derived from an EMBL/GenBank/DDBJ whole genome shotgun (WGS) entry which is preliminary data.</text>
</comment>
<dbReference type="Proteomes" id="UP000606274">
    <property type="component" value="Unassembled WGS sequence"/>
</dbReference>
<dbReference type="InterPro" id="IPR005135">
    <property type="entry name" value="Endo/exonuclease/phosphatase"/>
</dbReference>
<dbReference type="CDD" id="cd01650">
    <property type="entry name" value="RT_nLTR_like"/>
    <property type="match status" value="1"/>
</dbReference>
<dbReference type="PROSITE" id="PS50878">
    <property type="entry name" value="RT_POL"/>
    <property type="match status" value="1"/>
</dbReference>
<feature type="non-terminal residue" evidence="2">
    <location>
        <position position="591"/>
    </location>
</feature>
<dbReference type="Gene3D" id="3.60.10.10">
    <property type="entry name" value="Endonuclease/exonuclease/phosphatase"/>
    <property type="match status" value="1"/>
</dbReference>
<evidence type="ECO:0000313" key="3">
    <source>
        <dbReference type="Proteomes" id="UP000606274"/>
    </source>
</evidence>
<dbReference type="CDD" id="cd09076">
    <property type="entry name" value="L1-EN"/>
    <property type="match status" value="1"/>
</dbReference>